<dbReference type="Proteomes" id="UP000712281">
    <property type="component" value="Unassembled WGS sequence"/>
</dbReference>
<dbReference type="PANTHER" id="PTHR47253">
    <property type="match status" value="1"/>
</dbReference>
<proteinExistence type="predicted"/>
<dbReference type="InterPro" id="IPR044250">
    <property type="entry name" value="MenF-like"/>
</dbReference>
<dbReference type="GO" id="GO:0042372">
    <property type="term" value="P:phylloquinone biosynthetic process"/>
    <property type="evidence" value="ECO:0007669"/>
    <property type="project" value="TreeGrafter"/>
</dbReference>
<evidence type="ECO:0000313" key="1">
    <source>
        <dbReference type="EMBL" id="KAF2597304.1"/>
    </source>
</evidence>
<sequence length="168" mass="18757">MLRRVCSFTFHRNGFGVFRQTIPTKFPRIYLLGNFQHSSDVNPFPRPKLRLIEFSQKTIGSSLFLLVTDEDGCRYAKFMSFSMSMNGCEGDFKTPLGTIETRTMAAVLSPTAATERLISAVSELKSQPPPFSSGVVRIQVHDFPLFLSVKDQISPRGPSGLGYDDIVL</sequence>
<dbReference type="EMBL" id="QGKW02000717">
    <property type="protein sequence ID" value="KAF2597304.1"/>
    <property type="molecule type" value="Genomic_DNA"/>
</dbReference>
<dbReference type="PANTHER" id="PTHR47253:SF8">
    <property type="entry name" value="ISOCHORISMATE SYNTHASE 1, CHLOROPLASTIC"/>
    <property type="match status" value="1"/>
</dbReference>
<protein>
    <submittedName>
        <fullName evidence="1">Uncharacterized protein</fullName>
    </submittedName>
</protein>
<reference evidence="1" key="1">
    <citation type="submission" date="2019-12" db="EMBL/GenBank/DDBJ databases">
        <title>Genome sequencing and annotation of Brassica cretica.</title>
        <authorList>
            <person name="Studholme D.J."/>
            <person name="Sarris P.F."/>
        </authorList>
    </citation>
    <scope>NUCLEOTIDE SEQUENCE</scope>
    <source>
        <strain evidence="1">PFS-001/15</strain>
        <tissue evidence="1">Leaf</tissue>
    </source>
</reference>
<dbReference type="GO" id="GO:0008909">
    <property type="term" value="F:isochorismate synthase activity"/>
    <property type="evidence" value="ECO:0007669"/>
    <property type="project" value="InterPro"/>
</dbReference>
<dbReference type="GO" id="GO:0009536">
    <property type="term" value="C:plastid"/>
    <property type="evidence" value="ECO:0007669"/>
    <property type="project" value="TreeGrafter"/>
</dbReference>
<comment type="caution">
    <text evidence="1">The sequence shown here is derived from an EMBL/GenBank/DDBJ whole genome shotgun (WGS) entry which is preliminary data.</text>
</comment>
<name>A0A8S9KQZ2_BRACR</name>
<organism evidence="1 2">
    <name type="scientific">Brassica cretica</name>
    <name type="common">Mustard</name>
    <dbReference type="NCBI Taxonomy" id="69181"/>
    <lineage>
        <taxon>Eukaryota</taxon>
        <taxon>Viridiplantae</taxon>
        <taxon>Streptophyta</taxon>
        <taxon>Embryophyta</taxon>
        <taxon>Tracheophyta</taxon>
        <taxon>Spermatophyta</taxon>
        <taxon>Magnoliopsida</taxon>
        <taxon>eudicotyledons</taxon>
        <taxon>Gunneridae</taxon>
        <taxon>Pentapetalae</taxon>
        <taxon>rosids</taxon>
        <taxon>malvids</taxon>
        <taxon>Brassicales</taxon>
        <taxon>Brassicaceae</taxon>
        <taxon>Brassiceae</taxon>
        <taxon>Brassica</taxon>
    </lineage>
</organism>
<accession>A0A8S9KQZ2</accession>
<gene>
    <name evidence="1" type="ORF">F2Q68_00012348</name>
</gene>
<dbReference type="AlphaFoldDB" id="A0A8S9KQZ2"/>
<evidence type="ECO:0000313" key="2">
    <source>
        <dbReference type="Proteomes" id="UP000712281"/>
    </source>
</evidence>